<dbReference type="EMBL" id="LFOE01000182">
    <property type="protein sequence ID" value="OBY29117.1"/>
    <property type="molecule type" value="Genomic_DNA"/>
</dbReference>
<organism evidence="1 2">
    <name type="scientific">Mycolicibacter kumamotonensis</name>
    <dbReference type="NCBI Taxonomy" id="354243"/>
    <lineage>
        <taxon>Bacteria</taxon>
        <taxon>Bacillati</taxon>
        <taxon>Actinomycetota</taxon>
        <taxon>Actinomycetes</taxon>
        <taxon>Mycobacteriales</taxon>
        <taxon>Mycobacteriaceae</taxon>
        <taxon>Mycolicibacter</taxon>
    </lineage>
</organism>
<name>A0A1B8S8R0_9MYCO</name>
<dbReference type="Gene3D" id="3.90.25.10">
    <property type="entry name" value="UDP-galactose 4-epimerase, domain 1"/>
    <property type="match status" value="1"/>
</dbReference>
<protein>
    <submittedName>
        <fullName evidence="1">dTDP-glucose 4,6-dehydratase</fullName>
    </submittedName>
</protein>
<dbReference type="AlphaFoldDB" id="A0A1B8S8R0"/>
<dbReference type="PANTHER" id="PTHR43000">
    <property type="entry name" value="DTDP-D-GLUCOSE 4,6-DEHYDRATASE-RELATED"/>
    <property type="match status" value="1"/>
</dbReference>
<evidence type="ECO:0000313" key="1">
    <source>
        <dbReference type="EMBL" id="OBY29117.1"/>
    </source>
</evidence>
<dbReference type="InterPro" id="IPR036291">
    <property type="entry name" value="NAD(P)-bd_dom_sf"/>
</dbReference>
<reference evidence="1 2" key="1">
    <citation type="submission" date="2015-06" db="EMBL/GenBank/DDBJ databases">
        <title>Genome sequence of Mycobacterium kumamotonense strain Roo.</title>
        <authorList>
            <person name="Greninger A.L."/>
            <person name="Cunningham G."/>
            <person name="Miller S."/>
        </authorList>
    </citation>
    <scope>NUCLEOTIDE SEQUENCE [LARGE SCALE GENOMIC DNA]</scope>
    <source>
        <strain evidence="1 2">Roo</strain>
    </source>
</reference>
<sequence length="113" mass="13090">HNSAVWQIMTRGHPGRTYLIGADGERDNRSVLQTILRLMGHDPDDFDHVPDRPGHDLRYAIDPSALRDELDWKPEHTDFEAGLRATIEWYRANQSWWAPLKEAAEARYAELGR</sequence>
<dbReference type="Gene3D" id="3.40.50.720">
    <property type="entry name" value="NAD(P)-binding Rossmann-like Domain"/>
    <property type="match status" value="1"/>
</dbReference>
<gene>
    <name evidence="1" type="ORF">ACT18_24855</name>
</gene>
<comment type="caution">
    <text evidence="1">The sequence shown here is derived from an EMBL/GenBank/DDBJ whole genome shotgun (WGS) entry which is preliminary data.</text>
</comment>
<accession>A0A1B8S8R0</accession>
<proteinExistence type="predicted"/>
<keyword evidence="2" id="KW-1185">Reference proteome</keyword>
<dbReference type="SUPFAM" id="SSF51735">
    <property type="entry name" value="NAD(P)-binding Rossmann-fold domains"/>
    <property type="match status" value="1"/>
</dbReference>
<dbReference type="Proteomes" id="UP000092668">
    <property type="component" value="Unassembled WGS sequence"/>
</dbReference>
<dbReference type="PATRIC" id="fig|354243.3.peg.5223"/>
<feature type="non-terminal residue" evidence="1">
    <location>
        <position position="1"/>
    </location>
</feature>
<evidence type="ECO:0000313" key="2">
    <source>
        <dbReference type="Proteomes" id="UP000092668"/>
    </source>
</evidence>